<feature type="transmembrane region" description="Helical" evidence="1">
    <location>
        <begin position="63"/>
        <end position="80"/>
    </location>
</feature>
<reference evidence="2" key="1">
    <citation type="submission" date="2020-08" db="EMBL/GenBank/DDBJ databases">
        <title>Genetic structure, function and evolution of capsule biosynthesis loci in Vibrio parahaemolyticus.</title>
        <authorList>
            <person name="Li L."/>
            <person name="Bian S."/>
        </authorList>
    </citation>
    <scope>NUCLEOTIDE SEQUENCE</scope>
    <source>
        <strain evidence="2">VP387</strain>
    </source>
</reference>
<keyword evidence="1" id="KW-0812">Transmembrane</keyword>
<feature type="transmembrane region" description="Helical" evidence="1">
    <location>
        <begin position="342"/>
        <end position="360"/>
    </location>
</feature>
<keyword evidence="1" id="KW-1133">Transmembrane helix</keyword>
<dbReference type="EMBL" id="MT898375">
    <property type="protein sequence ID" value="QOS28515.1"/>
    <property type="molecule type" value="Genomic_DNA"/>
</dbReference>
<feature type="transmembrane region" description="Helical" evidence="1">
    <location>
        <begin position="116"/>
        <end position="133"/>
    </location>
</feature>
<sequence length="387" mass="44891">MKVFSINKSNIITKFVPFLLVLGLALPISKGGFILSYLFSYILVIILFFVSEKIKLDKISISLVLFVGVTLAISAFYDSLSSNSYWFLRELIRFPLFLVVLLSFKFLKSEFIKNLTIWFCFLIVFDFVFLFLFKNSYFSKIIISNVAMSGMADYLEAYWRHIGIGGNPNFSSFLYAIFIILGLEFFRKNKRSISMTLCFFILSGLLLAFFLLILTFSRTSLVALFLAMIIIYLKVRYLPYIFAFIFSVFLYLYVDSEFLAKISARLTSFSSFEHRVDMWKELLIYYDLKAAIVGRSLPVHISVTDNDYLYFFFRFGFFVSILLLFTPWYLLFTKISGSVKRLVLGVLVFYYIAAFPGGTLTHPKTYVFLLFMVVLLSNCEDANVDKK</sequence>
<feature type="transmembrane region" description="Helical" evidence="1">
    <location>
        <begin position="86"/>
        <end position="104"/>
    </location>
</feature>
<proteinExistence type="predicted"/>
<name>A0A7M1WNH9_VIBPH</name>
<evidence type="ECO:0000313" key="2">
    <source>
        <dbReference type="EMBL" id="QOS28515.1"/>
    </source>
</evidence>
<organism evidence="2">
    <name type="scientific">Vibrio parahaemolyticus</name>
    <dbReference type="NCBI Taxonomy" id="670"/>
    <lineage>
        <taxon>Bacteria</taxon>
        <taxon>Pseudomonadati</taxon>
        <taxon>Pseudomonadota</taxon>
        <taxon>Gammaproteobacteria</taxon>
        <taxon>Vibrionales</taxon>
        <taxon>Vibrionaceae</taxon>
        <taxon>Vibrio</taxon>
    </lineage>
</organism>
<accession>A0A7M1WNH9</accession>
<gene>
    <name evidence="2" type="ORF">VP387_00015</name>
</gene>
<dbReference type="RefSeq" id="WP_029827074.1">
    <property type="nucleotide sequence ID" value="NZ_JAKWFV010000002.1"/>
</dbReference>
<keyword evidence="1" id="KW-0472">Membrane</keyword>
<feature type="transmembrane region" description="Helical" evidence="1">
    <location>
        <begin position="34"/>
        <end position="51"/>
    </location>
</feature>
<evidence type="ECO:0000256" key="1">
    <source>
        <dbReference type="SAM" id="Phobius"/>
    </source>
</evidence>
<feature type="transmembrane region" description="Helical" evidence="1">
    <location>
        <begin position="198"/>
        <end position="231"/>
    </location>
</feature>
<protein>
    <submittedName>
        <fullName evidence="2">Uncharacterized protein</fullName>
    </submittedName>
</protein>
<feature type="transmembrane region" description="Helical" evidence="1">
    <location>
        <begin position="12"/>
        <end position="28"/>
    </location>
</feature>
<feature type="transmembrane region" description="Helical" evidence="1">
    <location>
        <begin position="237"/>
        <end position="254"/>
    </location>
</feature>
<feature type="transmembrane region" description="Helical" evidence="1">
    <location>
        <begin position="169"/>
        <end position="186"/>
    </location>
</feature>
<feature type="transmembrane region" description="Helical" evidence="1">
    <location>
        <begin position="309"/>
        <end position="330"/>
    </location>
</feature>
<dbReference type="AlphaFoldDB" id="A0A7M1WNH9"/>